<keyword evidence="1" id="KW-0732">Signal</keyword>
<evidence type="ECO:0000313" key="3">
    <source>
        <dbReference type="Proteomes" id="UP000054729"/>
    </source>
</evidence>
<protein>
    <submittedName>
        <fullName evidence="2">Uncharacterized protein</fullName>
    </submittedName>
</protein>
<name>A0A0W1A718_9GAMM</name>
<sequence length="222" mass="25218">MRRLVVSSLLGLLSLTLNAASTTDYGVHEDHPYEIALTKHVYKLSEIYQIKSPLRETYPGSIKKSAFRIRTNYDLSNKDGWQATGITRIISLGSIYPWAKDIDIYDTRGVQIGLIDGELATLESAKFSLYEYDEAGKSKFIGAAYADPDFKRFVVFESSDNPHPIAELSRNTIDNTWKVSVHYPEKMDDRIIRIFAGFVVDYEDKFLATPDADEIDMESTIR</sequence>
<gene>
    <name evidence="2" type="ORF">Lwal_1944</name>
</gene>
<keyword evidence="3" id="KW-1185">Reference proteome</keyword>
<accession>A0A0W1A718</accession>
<dbReference type="RefSeq" id="WP_058480599.1">
    <property type="nucleotide sequence ID" value="NZ_CAAAIQ010000011.1"/>
</dbReference>
<dbReference type="Proteomes" id="UP000054729">
    <property type="component" value="Unassembled WGS sequence"/>
</dbReference>
<feature type="signal peptide" evidence="1">
    <location>
        <begin position="1"/>
        <end position="19"/>
    </location>
</feature>
<proteinExistence type="predicted"/>
<dbReference type="EMBL" id="LNZB01000048">
    <property type="protein sequence ID" value="KTD77167.1"/>
    <property type="molecule type" value="Genomic_DNA"/>
</dbReference>
<feature type="chain" id="PRO_5006919464" evidence="1">
    <location>
        <begin position="20"/>
        <end position="222"/>
    </location>
</feature>
<dbReference type="OrthoDB" id="5645264at2"/>
<organism evidence="2 3">
    <name type="scientific">Legionella waltersii</name>
    <dbReference type="NCBI Taxonomy" id="66969"/>
    <lineage>
        <taxon>Bacteria</taxon>
        <taxon>Pseudomonadati</taxon>
        <taxon>Pseudomonadota</taxon>
        <taxon>Gammaproteobacteria</taxon>
        <taxon>Legionellales</taxon>
        <taxon>Legionellaceae</taxon>
        <taxon>Legionella</taxon>
    </lineage>
</organism>
<dbReference type="AlphaFoldDB" id="A0A0W1A718"/>
<evidence type="ECO:0000313" key="2">
    <source>
        <dbReference type="EMBL" id="KTD77167.1"/>
    </source>
</evidence>
<evidence type="ECO:0000256" key="1">
    <source>
        <dbReference type="SAM" id="SignalP"/>
    </source>
</evidence>
<reference evidence="2 3" key="1">
    <citation type="submission" date="2015-11" db="EMBL/GenBank/DDBJ databases">
        <title>Genomic analysis of 38 Legionella species identifies large and diverse effector repertoires.</title>
        <authorList>
            <person name="Burstein D."/>
            <person name="Amaro F."/>
            <person name="Zusman T."/>
            <person name="Lifshitz Z."/>
            <person name="Cohen O."/>
            <person name="Gilbert J.A."/>
            <person name="Pupko T."/>
            <person name="Shuman H.A."/>
            <person name="Segal G."/>
        </authorList>
    </citation>
    <scope>NUCLEOTIDE SEQUENCE [LARGE SCALE GENOMIC DNA]</scope>
    <source>
        <strain evidence="2 3">ATCC 51914</strain>
    </source>
</reference>
<dbReference type="PATRIC" id="fig|66969.6.peg.2122"/>
<comment type="caution">
    <text evidence="2">The sequence shown here is derived from an EMBL/GenBank/DDBJ whole genome shotgun (WGS) entry which is preliminary data.</text>
</comment>